<dbReference type="EMBL" id="FOMB01000001">
    <property type="protein sequence ID" value="SFB99630.1"/>
    <property type="molecule type" value="Genomic_DNA"/>
</dbReference>
<gene>
    <name evidence="3" type="ORF">SAMN04488059_101306</name>
</gene>
<evidence type="ECO:0000313" key="4">
    <source>
        <dbReference type="Proteomes" id="UP000182258"/>
    </source>
</evidence>
<dbReference type="CDD" id="cd07814">
    <property type="entry name" value="SRPBCC_CalC_Aha1-like"/>
    <property type="match status" value="1"/>
</dbReference>
<dbReference type="InterPro" id="IPR023393">
    <property type="entry name" value="START-like_dom_sf"/>
</dbReference>
<dbReference type="Gene3D" id="3.30.530.20">
    <property type="match status" value="1"/>
</dbReference>
<dbReference type="InterPro" id="IPR013538">
    <property type="entry name" value="ASHA1/2-like_C"/>
</dbReference>
<organism evidence="3 4">
    <name type="scientific">Devosia psychrophila</name>
    <dbReference type="NCBI Taxonomy" id="728005"/>
    <lineage>
        <taxon>Bacteria</taxon>
        <taxon>Pseudomonadati</taxon>
        <taxon>Pseudomonadota</taxon>
        <taxon>Alphaproteobacteria</taxon>
        <taxon>Hyphomicrobiales</taxon>
        <taxon>Devosiaceae</taxon>
        <taxon>Devosia</taxon>
    </lineage>
</organism>
<dbReference type="AlphaFoldDB" id="A0A1I1FRK8"/>
<feature type="domain" description="Activator of Hsp90 ATPase homologue 1/2-like C-terminal" evidence="2">
    <location>
        <begin position="18"/>
        <end position="155"/>
    </location>
</feature>
<accession>A0A1I1FRK8</accession>
<dbReference type="Proteomes" id="UP000182258">
    <property type="component" value="Unassembled WGS sequence"/>
</dbReference>
<evidence type="ECO:0000256" key="1">
    <source>
        <dbReference type="ARBA" id="ARBA00006817"/>
    </source>
</evidence>
<dbReference type="SUPFAM" id="SSF55961">
    <property type="entry name" value="Bet v1-like"/>
    <property type="match status" value="1"/>
</dbReference>
<comment type="similarity">
    <text evidence="1">Belongs to the AHA1 family.</text>
</comment>
<dbReference type="OrthoDB" id="9805228at2"/>
<dbReference type="STRING" id="728005.SAMN04488059_101306"/>
<name>A0A1I1FRK8_9HYPH</name>
<proteinExistence type="inferred from homology"/>
<dbReference type="Pfam" id="PF08327">
    <property type="entry name" value="AHSA1"/>
    <property type="match status" value="1"/>
</dbReference>
<protein>
    <submittedName>
        <fullName evidence="3">Uncharacterized conserved protein YndB, AHSA1/START domain</fullName>
    </submittedName>
</protein>
<evidence type="ECO:0000313" key="3">
    <source>
        <dbReference type="EMBL" id="SFB99630.1"/>
    </source>
</evidence>
<evidence type="ECO:0000259" key="2">
    <source>
        <dbReference type="Pfam" id="PF08327"/>
    </source>
</evidence>
<sequence length="163" mass="18170">MAPAYQLERGFTLTRVLDAPPEVVFQAWTDPAHLDWFFNPDTAPDAGTQVDLRVGGAWRQRMVIDEKTQYMTGGVYREIVANRKLVFTWGASGGWPNLDEGVGPLVTVELIPAGSRTRMDFTVQLPDQLSDAEAKEWMSKGIDKGWAETVARLVQRYQVAAQG</sequence>
<dbReference type="RefSeq" id="WP_052952968.1">
    <property type="nucleotide sequence ID" value="NZ_FOMB01000001.1"/>
</dbReference>
<reference evidence="3 4" key="1">
    <citation type="submission" date="2016-10" db="EMBL/GenBank/DDBJ databases">
        <authorList>
            <person name="de Groot N.N."/>
        </authorList>
    </citation>
    <scope>NUCLEOTIDE SEQUENCE [LARGE SCALE GENOMIC DNA]</scope>
    <source>
        <strain evidence="3 4">CGMCC 1.10210</strain>
    </source>
</reference>